<dbReference type="HOGENOM" id="CLU_1826326_0_0_1"/>
<organism evidence="1">
    <name type="scientific">Rhizophagus irregularis (strain DAOM 181602 / DAOM 197198 / MUCL 43194)</name>
    <name type="common">Arbuscular mycorrhizal fungus</name>
    <name type="synonym">Glomus intraradices</name>
    <dbReference type="NCBI Taxonomy" id="747089"/>
    <lineage>
        <taxon>Eukaryota</taxon>
        <taxon>Fungi</taxon>
        <taxon>Fungi incertae sedis</taxon>
        <taxon>Mucoromycota</taxon>
        <taxon>Glomeromycotina</taxon>
        <taxon>Glomeromycetes</taxon>
        <taxon>Glomerales</taxon>
        <taxon>Glomeraceae</taxon>
        <taxon>Rhizophagus</taxon>
    </lineage>
</organism>
<evidence type="ECO:0000313" key="1">
    <source>
        <dbReference type="EMBL" id="ESA07624.1"/>
    </source>
</evidence>
<protein>
    <submittedName>
        <fullName evidence="1">Uncharacterized protein</fullName>
    </submittedName>
</protein>
<dbReference type="EMBL" id="KI290104">
    <property type="protein sequence ID" value="ESA07624.1"/>
    <property type="molecule type" value="Genomic_DNA"/>
</dbReference>
<dbReference type="AlphaFoldDB" id="U9THJ3"/>
<proteinExistence type="predicted"/>
<gene>
    <name evidence="1" type="ORF">GLOINDRAFT_32641</name>
</gene>
<sequence length="141" mass="16257">MDGNYKFIVPNIDGQLKNDMLKFVEANKALVEEKANTSMIQYHSQACYTSRKLTEILVQEGSQESAAKTADTQKIRPLKKLNNGYVIELNFIHDWLAENNIKLSYLFIEYERWNSSKSRWNSILLIFKLCGSTPKTVVGYL</sequence>
<reference evidence="1" key="1">
    <citation type="submission" date="2013-07" db="EMBL/GenBank/DDBJ databases">
        <title>The genome of an arbuscular mycorrhizal fungus provides insights into the evolution of the oldest plant symbiosis.</title>
        <authorList>
            <consortium name="DOE Joint Genome Institute"/>
            <person name="Tisserant E."/>
            <person name="Malbreil M."/>
            <person name="Kuo A."/>
            <person name="Kohler A."/>
            <person name="Symeonidi A."/>
            <person name="Balestrini R."/>
            <person name="Charron P."/>
            <person name="Duensing N."/>
            <person name="Frei-dit-Frey N."/>
            <person name="Gianinazzi-Pearson V."/>
            <person name="Gilbert B."/>
            <person name="Handa Y."/>
            <person name="Hijri M."/>
            <person name="Kaul R."/>
            <person name="Kawaguchi M."/>
            <person name="Krajinski F."/>
            <person name="Lammers P."/>
            <person name="Lapierre D."/>
            <person name="Masclaux F.G."/>
            <person name="Murat C."/>
            <person name="Morin E."/>
            <person name="Ndikumana S."/>
            <person name="Pagni M."/>
            <person name="Petitpierre D."/>
            <person name="Requena N."/>
            <person name="Rosikiewicz P."/>
            <person name="Riley R."/>
            <person name="Saito K."/>
            <person name="San Clemente H."/>
            <person name="Shapiro H."/>
            <person name="van Tuinen D."/>
            <person name="Becard G."/>
            <person name="Bonfante P."/>
            <person name="Paszkowski U."/>
            <person name="Shachar-Hill Y."/>
            <person name="Young J.P."/>
            <person name="Sanders I.R."/>
            <person name="Henrissat B."/>
            <person name="Rensing S.A."/>
            <person name="Grigoriev I.V."/>
            <person name="Corradi N."/>
            <person name="Roux C."/>
            <person name="Martin F."/>
        </authorList>
    </citation>
    <scope>NUCLEOTIDE SEQUENCE</scope>
    <source>
        <strain evidence="1">DAOM 197198</strain>
    </source>
</reference>
<name>U9THJ3_RHIID</name>
<accession>U9THJ3</accession>